<organism evidence="2 3">
    <name type="scientific">Dyadobacter soli</name>
    <dbReference type="NCBI Taxonomy" id="659014"/>
    <lineage>
        <taxon>Bacteria</taxon>
        <taxon>Pseudomonadati</taxon>
        <taxon>Bacteroidota</taxon>
        <taxon>Cytophagia</taxon>
        <taxon>Cytophagales</taxon>
        <taxon>Spirosomataceae</taxon>
        <taxon>Dyadobacter</taxon>
    </lineage>
</organism>
<accession>A0A1G7G4N1</accession>
<keyword evidence="3" id="KW-1185">Reference proteome</keyword>
<evidence type="ECO:0000313" key="3">
    <source>
        <dbReference type="Proteomes" id="UP000198748"/>
    </source>
</evidence>
<evidence type="ECO:0000256" key="1">
    <source>
        <dbReference type="SAM" id="MobiDB-lite"/>
    </source>
</evidence>
<sequence>MNLDEIQSLLKEAITNPLKFNNEDNPSEVTGLYRYRIILEELRRLGIESKTIGDFSLFLHSYPNSDLSGVDSETMKYILTRSIELRESLVAVSNFISRTFPPLDEDSLRIRLPDGNGFQDLEKYTGAFKIAFTVPLRHPQIDGTIQILRGEPGSVWLVVKVLGIGKMAYKLINDICWSGAVIWRKVLDNKMVAQEVRSYELQNDYQEMLLNAQKKLIDKLVNTEASGIITRNRIKADPEYRSQLAKSIMAMHELFIKGAEVQPSLKEADKAPEKFPDLKHLQSVESRIKAIPEQAEGAEKPRLTKVKSTVAPKIKKSPKQ</sequence>
<dbReference type="Proteomes" id="UP000198748">
    <property type="component" value="Unassembled WGS sequence"/>
</dbReference>
<feature type="region of interest" description="Disordered" evidence="1">
    <location>
        <begin position="291"/>
        <end position="320"/>
    </location>
</feature>
<dbReference type="AlphaFoldDB" id="A0A1G7G4N1"/>
<proteinExistence type="predicted"/>
<evidence type="ECO:0000313" key="2">
    <source>
        <dbReference type="EMBL" id="SDE83126.1"/>
    </source>
</evidence>
<name>A0A1G7G4N1_9BACT</name>
<protein>
    <submittedName>
        <fullName evidence="2">Uncharacterized protein</fullName>
    </submittedName>
</protein>
<gene>
    <name evidence="2" type="ORF">SAMN04487996_107123</name>
</gene>
<reference evidence="3" key="1">
    <citation type="submission" date="2016-10" db="EMBL/GenBank/DDBJ databases">
        <authorList>
            <person name="Varghese N."/>
            <person name="Submissions S."/>
        </authorList>
    </citation>
    <scope>NUCLEOTIDE SEQUENCE [LARGE SCALE GENOMIC DNA]</scope>
    <source>
        <strain evidence="3">DSM 25329</strain>
    </source>
</reference>
<dbReference type="STRING" id="659014.SAMN04487996_107123"/>
<dbReference type="RefSeq" id="WP_090150172.1">
    <property type="nucleotide sequence ID" value="NZ_FNAN01000007.1"/>
</dbReference>
<dbReference type="EMBL" id="FNAN01000007">
    <property type="protein sequence ID" value="SDE83126.1"/>
    <property type="molecule type" value="Genomic_DNA"/>
</dbReference>
<dbReference type="OrthoDB" id="1356233at2"/>